<reference evidence="2 3" key="1">
    <citation type="submission" date="2019-01" db="EMBL/GenBank/DDBJ databases">
        <title>The genome sequence of Lactobacillus crispatus L49.</title>
        <authorList>
            <person name="Zhong J."/>
            <person name="Zhang J."/>
        </authorList>
    </citation>
    <scope>NUCLEOTIDE SEQUENCE [LARGE SCALE GENOMIC DNA]</scope>
    <source>
        <strain evidence="2 3">L49</strain>
    </source>
</reference>
<dbReference type="EMBL" id="SCLX01000013">
    <property type="protein sequence ID" value="RXF58539.1"/>
    <property type="molecule type" value="Genomic_DNA"/>
</dbReference>
<dbReference type="AlphaFoldDB" id="A0A4Q0LTT7"/>
<evidence type="ECO:0000259" key="1">
    <source>
        <dbReference type="Pfam" id="PF12961"/>
    </source>
</evidence>
<dbReference type="Gene3D" id="2.30.130.30">
    <property type="entry name" value="Hypothetical protein"/>
    <property type="match status" value="1"/>
</dbReference>
<dbReference type="InterPro" id="IPR039440">
    <property type="entry name" value="DUF3850"/>
</dbReference>
<evidence type="ECO:0000313" key="2">
    <source>
        <dbReference type="EMBL" id="RXF58539.1"/>
    </source>
</evidence>
<evidence type="ECO:0000313" key="3">
    <source>
        <dbReference type="Proteomes" id="UP000289808"/>
    </source>
</evidence>
<sequence length="96" mass="11205">MLMKVYTSSGVYEIKEHRVKIFPSYFEAQVNNSKNFEIRKNDRNYQVGDLLLLEEYDPTTENYTGREVHCLITYMTTFKQAPGYVVLGTKKLGIVQ</sequence>
<name>A0A4Q0LTT7_9LACO</name>
<dbReference type="Pfam" id="PF12961">
    <property type="entry name" value="DUF3850"/>
    <property type="match status" value="1"/>
</dbReference>
<comment type="caution">
    <text evidence="2">The sequence shown here is derived from an EMBL/GenBank/DDBJ whole genome shotgun (WGS) entry which is preliminary data.</text>
</comment>
<dbReference type="Proteomes" id="UP000289808">
    <property type="component" value="Unassembled WGS sequence"/>
</dbReference>
<organism evidence="2 3">
    <name type="scientific">Lactobacillus crispatus</name>
    <dbReference type="NCBI Taxonomy" id="47770"/>
    <lineage>
        <taxon>Bacteria</taxon>
        <taxon>Bacillati</taxon>
        <taxon>Bacillota</taxon>
        <taxon>Bacilli</taxon>
        <taxon>Lactobacillales</taxon>
        <taxon>Lactobacillaceae</taxon>
        <taxon>Lactobacillus</taxon>
    </lineage>
</organism>
<dbReference type="InterPro" id="IPR015947">
    <property type="entry name" value="PUA-like_sf"/>
</dbReference>
<accession>A0A4Q0LTT7</accession>
<proteinExistence type="predicted"/>
<protein>
    <submittedName>
        <fullName evidence="2">DUF3850 domain-containing protein</fullName>
    </submittedName>
</protein>
<dbReference type="SUPFAM" id="SSF88697">
    <property type="entry name" value="PUA domain-like"/>
    <property type="match status" value="1"/>
</dbReference>
<gene>
    <name evidence="2" type="ORF">ERD32_03525</name>
</gene>
<feature type="domain" description="DUF3850" evidence="1">
    <location>
        <begin position="17"/>
        <end position="88"/>
    </location>
</feature>
<dbReference type="RefSeq" id="WP_060463945.1">
    <property type="nucleotide sequence ID" value="NZ_CAZZQD010000001.1"/>
</dbReference>